<dbReference type="GO" id="GO:0004045">
    <property type="term" value="F:peptidyl-tRNA hydrolase activity"/>
    <property type="evidence" value="ECO:0007669"/>
    <property type="project" value="TreeGrafter"/>
</dbReference>
<keyword evidence="5" id="KW-1185">Reference proteome</keyword>
<dbReference type="EMBL" id="MASR01000001">
    <property type="protein sequence ID" value="OFE12586.1"/>
    <property type="molecule type" value="Genomic_DNA"/>
</dbReference>
<feature type="domain" description="Prokaryotic-type class I peptide chain release factors" evidence="3">
    <location>
        <begin position="17"/>
        <end position="33"/>
    </location>
</feature>
<sequence length="134" mass="15061">MASFDIPPTEIELTAIRAQGAGGQNVNKVSSAIHLRFDVPASSLPEHIKALVLARRDRRMTSEGVIVIKAQRFRTQEKNREDALQRLQALLEDASRTDAPRRPTRVPRSAKRKRLEGKRKLSTTKSLRSKPSPE</sequence>
<feature type="region of interest" description="Disordered" evidence="2">
    <location>
        <begin position="92"/>
        <end position="134"/>
    </location>
</feature>
<comment type="caution">
    <text evidence="4">The sequence shown here is derived from an EMBL/GenBank/DDBJ whole genome shotgun (WGS) entry which is preliminary data.</text>
</comment>
<dbReference type="PROSITE" id="PS00745">
    <property type="entry name" value="RF_PROK_I"/>
    <property type="match status" value="1"/>
</dbReference>
<evidence type="ECO:0000259" key="3">
    <source>
        <dbReference type="PROSITE" id="PS00745"/>
    </source>
</evidence>
<dbReference type="InterPro" id="IPR000352">
    <property type="entry name" value="Pep_chain_release_fac_I"/>
</dbReference>
<dbReference type="GO" id="GO:0043022">
    <property type="term" value="F:ribosome binding"/>
    <property type="evidence" value="ECO:0007669"/>
    <property type="project" value="TreeGrafter"/>
</dbReference>
<dbReference type="Gene3D" id="3.30.160.20">
    <property type="match status" value="1"/>
</dbReference>
<dbReference type="STRING" id="1524254.PHACT_05090"/>
<evidence type="ECO:0000313" key="5">
    <source>
        <dbReference type="Proteomes" id="UP000175669"/>
    </source>
</evidence>
<dbReference type="OrthoDB" id="9815709at2"/>
<accession>A0A1E8CJE5</accession>
<organism evidence="4 5">
    <name type="scientific">Pseudohongiella acticola</name>
    <dbReference type="NCBI Taxonomy" id="1524254"/>
    <lineage>
        <taxon>Bacteria</taxon>
        <taxon>Pseudomonadati</taxon>
        <taxon>Pseudomonadota</taxon>
        <taxon>Gammaproteobacteria</taxon>
        <taxon>Pseudomonadales</taxon>
        <taxon>Pseudohongiellaceae</taxon>
        <taxon>Pseudohongiella</taxon>
    </lineage>
</organism>
<dbReference type="GO" id="GO:0072344">
    <property type="term" value="P:rescue of stalled ribosome"/>
    <property type="evidence" value="ECO:0007669"/>
    <property type="project" value="TreeGrafter"/>
</dbReference>
<reference evidence="5" key="1">
    <citation type="submission" date="2016-07" db="EMBL/GenBank/DDBJ databases">
        <authorList>
            <person name="Florea S."/>
            <person name="Webb J.S."/>
            <person name="Jaromczyk J."/>
            <person name="Schardl C.L."/>
        </authorList>
    </citation>
    <scope>NUCLEOTIDE SEQUENCE [LARGE SCALE GENOMIC DNA]</scope>
    <source>
        <strain evidence="5">KCTC 42131</strain>
    </source>
</reference>
<dbReference type="NCBIfam" id="NF006718">
    <property type="entry name" value="PRK09256.1"/>
    <property type="match status" value="1"/>
</dbReference>
<comment type="similarity">
    <text evidence="1">Belongs to the prokaryotic/mitochondrial release factor family.</text>
</comment>
<evidence type="ECO:0000256" key="2">
    <source>
        <dbReference type="SAM" id="MobiDB-lite"/>
    </source>
</evidence>
<dbReference type="PANTHER" id="PTHR47814">
    <property type="entry name" value="PEPTIDYL-TRNA HYDROLASE ARFB"/>
    <property type="match status" value="1"/>
</dbReference>
<dbReference type="SUPFAM" id="SSF75620">
    <property type="entry name" value="Release factor"/>
    <property type="match status" value="1"/>
</dbReference>
<dbReference type="RefSeq" id="WP_070116197.1">
    <property type="nucleotide sequence ID" value="NZ_CAXATG010000001.1"/>
</dbReference>
<evidence type="ECO:0000256" key="1">
    <source>
        <dbReference type="ARBA" id="ARBA00010835"/>
    </source>
</evidence>
<name>A0A1E8CJE5_9GAMM</name>
<proteinExistence type="inferred from homology"/>
<gene>
    <name evidence="4" type="ORF">PHACT_05090</name>
</gene>
<dbReference type="Proteomes" id="UP000175669">
    <property type="component" value="Unassembled WGS sequence"/>
</dbReference>
<dbReference type="PANTHER" id="PTHR47814:SF1">
    <property type="entry name" value="PEPTIDYL-TRNA HYDROLASE ARFB"/>
    <property type="match status" value="1"/>
</dbReference>
<evidence type="ECO:0000313" key="4">
    <source>
        <dbReference type="EMBL" id="OFE12586.1"/>
    </source>
</evidence>
<dbReference type="AlphaFoldDB" id="A0A1E8CJE5"/>
<feature type="compositionally biased region" description="Basic residues" evidence="2">
    <location>
        <begin position="102"/>
        <end position="122"/>
    </location>
</feature>
<dbReference type="GO" id="GO:0003747">
    <property type="term" value="F:translation release factor activity"/>
    <property type="evidence" value="ECO:0007669"/>
    <property type="project" value="InterPro"/>
</dbReference>
<protein>
    <recommendedName>
        <fullName evidence="3">Prokaryotic-type class I peptide chain release factors domain-containing protein</fullName>
    </recommendedName>
</protein>
<dbReference type="InterPro" id="IPR045853">
    <property type="entry name" value="Pep_chain_release_fac_I_sf"/>
</dbReference>
<dbReference type="Pfam" id="PF00472">
    <property type="entry name" value="RF-1"/>
    <property type="match status" value="1"/>
</dbReference>